<dbReference type="GO" id="GO:0003677">
    <property type="term" value="F:DNA binding"/>
    <property type="evidence" value="ECO:0007669"/>
    <property type="project" value="UniProtKB-KW"/>
</dbReference>
<dbReference type="Proteomes" id="UP000037405">
    <property type="component" value="Unassembled WGS sequence"/>
</dbReference>
<dbReference type="Gene3D" id="1.10.10.10">
    <property type="entry name" value="Winged helix-like DNA-binding domain superfamily/Winged helix DNA-binding domain"/>
    <property type="match status" value="1"/>
</dbReference>
<dbReference type="RefSeq" id="WP_053428596.1">
    <property type="nucleotide sequence ID" value="NZ_JAUKEF010000004.1"/>
</dbReference>
<dbReference type="SUPFAM" id="SSF46785">
    <property type="entry name" value="Winged helix' DNA-binding domain"/>
    <property type="match status" value="1"/>
</dbReference>
<dbReference type="OrthoDB" id="2376601at2"/>
<reference evidence="6" key="1">
    <citation type="submission" date="2015-07" db="EMBL/GenBank/DDBJ databases">
        <title>Fjat-14235 jcm11544.</title>
        <authorList>
            <person name="Liu B."/>
            <person name="Wang J."/>
            <person name="Zhu Y."/>
            <person name="Liu G."/>
            <person name="Chen Q."/>
            <person name="Chen Z."/>
            <person name="Lan J."/>
            <person name="Che J."/>
            <person name="Ge C."/>
            <person name="Shi H."/>
            <person name="Pan Z."/>
            <person name="Liu X."/>
        </authorList>
    </citation>
    <scope>NUCLEOTIDE SEQUENCE [LARGE SCALE GENOMIC DNA]</scope>
    <source>
        <strain evidence="6">JCM 11544</strain>
    </source>
</reference>
<dbReference type="AlphaFoldDB" id="A0A0M0G650"/>
<dbReference type="PANTHER" id="PTHR33164">
    <property type="entry name" value="TRANSCRIPTIONAL REGULATOR, MARR FAMILY"/>
    <property type="match status" value="1"/>
</dbReference>
<evidence type="ECO:0000259" key="4">
    <source>
        <dbReference type="PROSITE" id="PS50995"/>
    </source>
</evidence>
<dbReference type="InterPro" id="IPR055166">
    <property type="entry name" value="Transc_reg_Sar_Rot_HTH"/>
</dbReference>
<sequence>MTTVKQLNQHWTDLYFHLHIQHQEKISHQVIRIMQLVDKRDEVSVKDVADLLSVTQHTASEHVKRIIEKGYLLKKRHPDDERKVILELTDSGRAVLFRNTSLDEDKLQAALDLMTPEERATVSEAFRLLSEKAKSCTSS</sequence>
<comment type="caution">
    <text evidence="5">The sequence shown here is derived from an EMBL/GenBank/DDBJ whole genome shotgun (WGS) entry which is preliminary data.</text>
</comment>
<dbReference type="InterPro" id="IPR039422">
    <property type="entry name" value="MarR/SlyA-like"/>
</dbReference>
<gene>
    <name evidence="5" type="ORF">AF331_13450</name>
</gene>
<feature type="domain" description="HTH marR-type" evidence="4">
    <location>
        <begin position="1"/>
        <end position="131"/>
    </location>
</feature>
<evidence type="ECO:0000256" key="2">
    <source>
        <dbReference type="ARBA" id="ARBA00023125"/>
    </source>
</evidence>
<dbReference type="PANTHER" id="PTHR33164:SF89">
    <property type="entry name" value="MARR FAMILY REGULATORY PROTEIN"/>
    <property type="match status" value="1"/>
</dbReference>
<keyword evidence="3" id="KW-0804">Transcription</keyword>
<evidence type="ECO:0000313" key="5">
    <source>
        <dbReference type="EMBL" id="KON84997.1"/>
    </source>
</evidence>
<dbReference type="PATRIC" id="fig|189381.12.peg.2748"/>
<keyword evidence="2" id="KW-0238">DNA-binding</keyword>
<evidence type="ECO:0000313" key="6">
    <source>
        <dbReference type="Proteomes" id="UP000037405"/>
    </source>
</evidence>
<keyword evidence="1" id="KW-0805">Transcription regulation</keyword>
<accession>A0A0M0G650</accession>
<dbReference type="PROSITE" id="PS50995">
    <property type="entry name" value="HTH_MARR_2"/>
    <property type="match status" value="1"/>
</dbReference>
<organism evidence="5 6">
    <name type="scientific">Rossellomorea marisflavi</name>
    <dbReference type="NCBI Taxonomy" id="189381"/>
    <lineage>
        <taxon>Bacteria</taxon>
        <taxon>Bacillati</taxon>
        <taxon>Bacillota</taxon>
        <taxon>Bacilli</taxon>
        <taxon>Bacillales</taxon>
        <taxon>Bacillaceae</taxon>
        <taxon>Rossellomorea</taxon>
    </lineage>
</organism>
<dbReference type="STRING" id="189381.GCA_900166615_01228"/>
<dbReference type="GO" id="GO:0003700">
    <property type="term" value="F:DNA-binding transcription factor activity"/>
    <property type="evidence" value="ECO:0007669"/>
    <property type="project" value="InterPro"/>
</dbReference>
<keyword evidence="6" id="KW-1185">Reference proteome</keyword>
<evidence type="ECO:0000256" key="1">
    <source>
        <dbReference type="ARBA" id="ARBA00023015"/>
    </source>
</evidence>
<name>A0A0M0G650_9BACI</name>
<dbReference type="SMART" id="SM00347">
    <property type="entry name" value="HTH_MARR"/>
    <property type="match status" value="1"/>
</dbReference>
<dbReference type="EMBL" id="LGUE01000004">
    <property type="protein sequence ID" value="KON84997.1"/>
    <property type="molecule type" value="Genomic_DNA"/>
</dbReference>
<dbReference type="InterPro" id="IPR000835">
    <property type="entry name" value="HTH_MarR-typ"/>
</dbReference>
<proteinExistence type="predicted"/>
<protein>
    <submittedName>
        <fullName evidence="5">MarR family transcriptional regulator</fullName>
    </submittedName>
</protein>
<dbReference type="Pfam" id="PF22381">
    <property type="entry name" value="Staph_reg_Sar_Rot"/>
    <property type="match status" value="1"/>
</dbReference>
<dbReference type="InterPro" id="IPR036388">
    <property type="entry name" value="WH-like_DNA-bd_sf"/>
</dbReference>
<dbReference type="InterPro" id="IPR036390">
    <property type="entry name" value="WH_DNA-bd_sf"/>
</dbReference>
<evidence type="ECO:0000256" key="3">
    <source>
        <dbReference type="ARBA" id="ARBA00023163"/>
    </source>
</evidence>
<dbReference type="GO" id="GO:0006950">
    <property type="term" value="P:response to stress"/>
    <property type="evidence" value="ECO:0007669"/>
    <property type="project" value="TreeGrafter"/>
</dbReference>